<organismHost>
    <name type="scientific">Ornithodoros moubata</name>
    <name type="common">Soft tick</name>
    <name type="synonym">Argasid tick</name>
    <dbReference type="NCBI Taxonomy" id="6938"/>
</organismHost>
<keyword evidence="1" id="KW-0472">Membrane</keyword>
<organismHost>
    <name type="scientific">Ornithodoros</name>
    <name type="common">relapsing fever ticks</name>
    <dbReference type="NCBI Taxonomy" id="6937"/>
</organismHost>
<organismHost>
    <name type="scientific">Phacochoerus africanus</name>
    <name type="common">Warthog</name>
    <dbReference type="NCBI Taxonomy" id="41426"/>
</organismHost>
<organismHost>
    <name type="scientific">Phacochoerus aethiopicus</name>
    <name type="common">Warthog</name>
    <dbReference type="NCBI Taxonomy" id="85517"/>
</organismHost>
<keyword evidence="1" id="KW-0812">Transmembrane</keyword>
<keyword evidence="1" id="KW-1133">Transmembrane helix</keyword>
<accession>A0A8A8SG80</accession>
<organism evidence="2">
    <name type="scientific">African swine fever virus</name>
    <name type="common">ASFV</name>
    <dbReference type="NCBI Taxonomy" id="10497"/>
    <lineage>
        <taxon>Viruses</taxon>
        <taxon>Varidnaviria</taxon>
        <taxon>Bamfordvirae</taxon>
        <taxon>Nucleocytoviricota</taxon>
        <taxon>Pokkesviricetes</taxon>
        <taxon>Asfuvirales</taxon>
        <taxon>Asfarviridae</taxon>
        <taxon>Asfivirus</taxon>
        <taxon>Asfivirus haemorrhagiae</taxon>
    </lineage>
</organism>
<organismHost>
    <name type="scientific">Potamochoerus larvatus</name>
    <name type="common">Bushpig</name>
    <dbReference type="NCBI Taxonomy" id="273792"/>
</organismHost>
<dbReference type="EMBL" id="MW521382">
    <property type="protein sequence ID" value="QTP96367.1"/>
    <property type="molecule type" value="Genomic_DNA"/>
</dbReference>
<reference evidence="2" key="1">
    <citation type="submission" date="2021-01" db="EMBL/GenBank/DDBJ databases">
        <title>A natural variant of African swine fever virus in China.</title>
        <authorList>
            <person name="Hu R."/>
            <person name="Chen T."/>
            <person name="Zhang Y."/>
            <person name="Zhang J."/>
        </authorList>
    </citation>
    <scope>NUCLEOTIDE SEQUENCE</scope>
    <source>
        <strain evidence="2">HuB20</strain>
    </source>
</reference>
<protein>
    <submittedName>
        <fullName evidence="2">Uncharacterized protein</fullName>
    </submittedName>
</protein>
<evidence type="ECO:0000256" key="1">
    <source>
        <dbReference type="SAM" id="Phobius"/>
    </source>
</evidence>
<proteinExistence type="predicted"/>
<evidence type="ECO:0000313" key="2">
    <source>
        <dbReference type="EMBL" id="QTP96367.1"/>
    </source>
</evidence>
<feature type="transmembrane region" description="Helical" evidence="1">
    <location>
        <begin position="21"/>
        <end position="50"/>
    </location>
</feature>
<name>A0A8A8SG80_ASF</name>
<sequence>MFSNKKYIGLINKKEGLKKKIDDYSILIIGILIGTNILSLTVVISIIHLFTTCVPQHNHSTHFPYLNRVLHPNHVRHPNHVLHLNHVLQLNPILHPNHYLVSRYYPISRHYLPKIFRLFT</sequence>
<organismHost>
    <name type="scientific">Sus scrofa</name>
    <name type="common">Pig</name>
    <dbReference type="NCBI Taxonomy" id="9823"/>
</organismHost>